<reference evidence="3 4" key="1">
    <citation type="submission" date="2019-11" db="EMBL/GenBank/DDBJ databases">
        <title>Caenimonas koreensis gen. nov., sp. nov., isolated from activated sludge.</title>
        <authorList>
            <person name="Seung H.R."/>
        </authorList>
    </citation>
    <scope>NUCLEOTIDE SEQUENCE [LARGE SCALE GENOMIC DNA]</scope>
    <source>
        <strain evidence="3 4">EMB320</strain>
    </source>
</reference>
<dbReference type="PANTHER" id="PTHR21621:SF0">
    <property type="entry name" value="BETA-CITRYLGLUTAMATE SYNTHASE B-RELATED"/>
    <property type="match status" value="1"/>
</dbReference>
<organism evidence="3 4">
    <name type="scientific">Caenimonas koreensis DSM 17982</name>
    <dbReference type="NCBI Taxonomy" id="1121255"/>
    <lineage>
        <taxon>Bacteria</taxon>
        <taxon>Pseudomonadati</taxon>
        <taxon>Pseudomonadota</taxon>
        <taxon>Betaproteobacteria</taxon>
        <taxon>Burkholderiales</taxon>
        <taxon>Comamonadaceae</taxon>
        <taxon>Caenimonas</taxon>
    </lineage>
</organism>
<dbReference type="RefSeq" id="WP_153584687.1">
    <property type="nucleotide sequence ID" value="NZ_WJBU01000008.1"/>
</dbReference>
<proteinExistence type="predicted"/>
<keyword evidence="1" id="KW-0067">ATP-binding</keyword>
<keyword evidence="4" id="KW-1185">Reference proteome</keyword>
<name>A0A844ASP4_9BURK</name>
<gene>
    <name evidence="3" type="ORF">GHT07_08650</name>
</gene>
<evidence type="ECO:0000256" key="1">
    <source>
        <dbReference type="PROSITE-ProRule" id="PRU00409"/>
    </source>
</evidence>
<dbReference type="PANTHER" id="PTHR21621">
    <property type="entry name" value="RIBOSOMAL PROTEIN S6 MODIFICATION PROTEIN"/>
    <property type="match status" value="1"/>
</dbReference>
<dbReference type="SUPFAM" id="SSF56059">
    <property type="entry name" value="Glutathione synthetase ATP-binding domain-like"/>
    <property type="match status" value="1"/>
</dbReference>
<evidence type="ECO:0000259" key="2">
    <source>
        <dbReference type="PROSITE" id="PS50975"/>
    </source>
</evidence>
<dbReference type="OrthoDB" id="9803907at2"/>
<sequence>MSELLQISPSWSRRAGACFGVREASLAGVVIVEDAGAQSLGPALHAVEAALVQLVDEPLPATPAGQSADERLVTLHTWLQCAIQRQSRIALTTVFHVQRQERQHVQEPVPAGASTFHVCLPAATMKPARIAMAWATRLFNRLASGQAPDAARERDAIHEELKEFANPGLNTFNVLSAAHELDVPVQVVAKYTLVLGTGARSRWMESSLTDATPAIGMRMANSKHTTARVLRAAGLPGGDNHLVKSAHAAMQAAHQLGYPVVVKPMDLQQGTGVSADLRDDAAVAQGFALARDASPNVLVEKWAPGFTHRLTVFNGRVIRVTRRIAGGVFGDGVTSVAALVQLQQQNALLQRGMRRTGRVLLELDAEAHDLLLQHGKTAADVPRAGEYVRLRRRDNVSAGGTNESVPLQQTHPDNLQLAVDAAALLRLDFAGVDLIMEDIRQSWFDTGALICEVNGQPQLGTSSEPKIYHQILRELLGDDCRIPARLLICTDGDAPRELALQRLLREGESNGISSPAGLWIDGRLATGPFADGFAAAQALLRRTDVRNATCLMTISEVDRMGLPLAQWDRIDMVNRAAMVAHDAVMVTRVTAMARPHQAMRERA</sequence>
<dbReference type="InterPro" id="IPR013651">
    <property type="entry name" value="ATP-grasp_RimK-type"/>
</dbReference>
<dbReference type="Proteomes" id="UP000487350">
    <property type="component" value="Unassembled WGS sequence"/>
</dbReference>
<protein>
    <submittedName>
        <fullName evidence="3">Cyanophycin synthetase</fullName>
    </submittedName>
</protein>
<dbReference type="AlphaFoldDB" id="A0A844ASP4"/>
<evidence type="ECO:0000313" key="4">
    <source>
        <dbReference type="Proteomes" id="UP000487350"/>
    </source>
</evidence>
<dbReference type="Pfam" id="PF08443">
    <property type="entry name" value="RimK"/>
    <property type="match status" value="1"/>
</dbReference>
<feature type="domain" description="ATP-grasp" evidence="2">
    <location>
        <begin position="227"/>
        <end position="488"/>
    </location>
</feature>
<keyword evidence="1" id="KW-0547">Nucleotide-binding</keyword>
<comment type="caution">
    <text evidence="3">The sequence shown here is derived from an EMBL/GenBank/DDBJ whole genome shotgun (WGS) entry which is preliminary data.</text>
</comment>
<dbReference type="Pfam" id="PF13549">
    <property type="entry name" value="ATP-grasp_5"/>
    <property type="match status" value="1"/>
</dbReference>
<accession>A0A844ASP4</accession>
<dbReference type="GO" id="GO:0005737">
    <property type="term" value="C:cytoplasm"/>
    <property type="evidence" value="ECO:0007669"/>
    <property type="project" value="TreeGrafter"/>
</dbReference>
<dbReference type="InterPro" id="IPR011761">
    <property type="entry name" value="ATP-grasp"/>
</dbReference>
<dbReference type="Gene3D" id="3.30.470.20">
    <property type="entry name" value="ATP-grasp fold, B domain"/>
    <property type="match status" value="2"/>
</dbReference>
<dbReference type="GO" id="GO:0046872">
    <property type="term" value="F:metal ion binding"/>
    <property type="evidence" value="ECO:0007669"/>
    <property type="project" value="InterPro"/>
</dbReference>
<dbReference type="GO" id="GO:0005524">
    <property type="term" value="F:ATP binding"/>
    <property type="evidence" value="ECO:0007669"/>
    <property type="project" value="UniProtKB-UniRule"/>
</dbReference>
<dbReference type="EMBL" id="WJBU01000008">
    <property type="protein sequence ID" value="MRD47345.1"/>
    <property type="molecule type" value="Genomic_DNA"/>
</dbReference>
<dbReference type="PROSITE" id="PS50975">
    <property type="entry name" value="ATP_GRASP"/>
    <property type="match status" value="1"/>
</dbReference>
<evidence type="ECO:0000313" key="3">
    <source>
        <dbReference type="EMBL" id="MRD47345.1"/>
    </source>
</evidence>
<dbReference type="GO" id="GO:0016879">
    <property type="term" value="F:ligase activity, forming carbon-nitrogen bonds"/>
    <property type="evidence" value="ECO:0007669"/>
    <property type="project" value="TreeGrafter"/>
</dbReference>